<evidence type="ECO:0000313" key="2">
    <source>
        <dbReference type="Proteomes" id="UP000306477"/>
    </source>
</evidence>
<sequence>MDPVLKYQKQGLKHISEDGDRIEFGSRDRVAPDVRDILGAPLYEIEEEESKGTLDGGMLL</sequence>
<name>A0A4S3PLM2_9BACI</name>
<gene>
    <name evidence="1" type="ORF">E1I69_20475</name>
</gene>
<dbReference type="OrthoDB" id="2607375at2"/>
<dbReference type="AlphaFoldDB" id="A0A4S3PLM2"/>
<keyword evidence="2" id="KW-1185">Reference proteome</keyword>
<organism evidence="1 2">
    <name type="scientific">Bacillus timonensis</name>
    <dbReference type="NCBI Taxonomy" id="1033734"/>
    <lineage>
        <taxon>Bacteria</taxon>
        <taxon>Bacillati</taxon>
        <taxon>Bacillota</taxon>
        <taxon>Bacilli</taxon>
        <taxon>Bacillales</taxon>
        <taxon>Bacillaceae</taxon>
        <taxon>Bacillus</taxon>
    </lineage>
</organism>
<dbReference type="Proteomes" id="UP000306477">
    <property type="component" value="Unassembled WGS sequence"/>
</dbReference>
<dbReference type="EMBL" id="SLUB01000058">
    <property type="protein sequence ID" value="THE09945.1"/>
    <property type="molecule type" value="Genomic_DNA"/>
</dbReference>
<evidence type="ECO:0000313" key="1">
    <source>
        <dbReference type="EMBL" id="THE09945.1"/>
    </source>
</evidence>
<reference evidence="1 2" key="1">
    <citation type="journal article" date="2019" name="Indoor Air">
        <title>Impacts of indoor surface finishes on bacterial viability.</title>
        <authorList>
            <person name="Hu J."/>
            <person name="Maamar S.B."/>
            <person name="Glawe A.J."/>
            <person name="Gottel N."/>
            <person name="Gilbert J.A."/>
            <person name="Hartmann E.M."/>
        </authorList>
    </citation>
    <scope>NUCLEOTIDE SEQUENCE [LARGE SCALE GENOMIC DNA]</scope>
    <source>
        <strain evidence="1 2">AF060A6</strain>
    </source>
</reference>
<dbReference type="RefSeq" id="WP_136381411.1">
    <property type="nucleotide sequence ID" value="NZ_SLUB01000058.1"/>
</dbReference>
<accession>A0A4S3PLM2</accession>
<protein>
    <submittedName>
        <fullName evidence="1">Uncharacterized protein</fullName>
    </submittedName>
</protein>
<comment type="caution">
    <text evidence="1">The sequence shown here is derived from an EMBL/GenBank/DDBJ whole genome shotgun (WGS) entry which is preliminary data.</text>
</comment>
<proteinExistence type="predicted"/>